<dbReference type="PROSITE" id="PS51755">
    <property type="entry name" value="OMPR_PHOB"/>
    <property type="match status" value="1"/>
</dbReference>
<keyword evidence="4" id="KW-0805">Transcription regulation</keyword>
<keyword evidence="5 9" id="KW-0238">DNA-binding</keyword>
<evidence type="ECO:0000256" key="7">
    <source>
        <dbReference type="ARBA" id="ARBA00024867"/>
    </source>
</evidence>
<dbReference type="GO" id="GO:0006355">
    <property type="term" value="P:regulation of DNA-templated transcription"/>
    <property type="evidence" value="ECO:0007669"/>
    <property type="project" value="InterPro"/>
</dbReference>
<comment type="caution">
    <text evidence="12">The sequence shown here is derived from an EMBL/GenBank/DDBJ whole genome shotgun (WGS) entry which is preliminary data.</text>
</comment>
<evidence type="ECO:0000313" key="13">
    <source>
        <dbReference type="Proteomes" id="UP000823912"/>
    </source>
</evidence>
<feature type="domain" description="Response regulatory" evidence="10">
    <location>
        <begin position="3"/>
        <end position="116"/>
    </location>
</feature>
<dbReference type="PANTHER" id="PTHR48111:SF40">
    <property type="entry name" value="PHOSPHATE REGULON TRANSCRIPTIONAL REGULATORY PROTEIN PHOB"/>
    <property type="match status" value="1"/>
</dbReference>
<feature type="domain" description="OmpR/PhoB-type" evidence="11">
    <location>
        <begin position="123"/>
        <end position="220"/>
    </location>
</feature>
<evidence type="ECO:0000259" key="10">
    <source>
        <dbReference type="PROSITE" id="PS50110"/>
    </source>
</evidence>
<dbReference type="InterPro" id="IPR039420">
    <property type="entry name" value="WalR-like"/>
</dbReference>
<evidence type="ECO:0000256" key="2">
    <source>
        <dbReference type="ARBA" id="ARBA00022553"/>
    </source>
</evidence>
<dbReference type="SMART" id="SM00448">
    <property type="entry name" value="REC"/>
    <property type="match status" value="1"/>
</dbReference>
<feature type="modified residue" description="4-aspartylphosphate" evidence="8">
    <location>
        <position position="52"/>
    </location>
</feature>
<evidence type="ECO:0000259" key="11">
    <source>
        <dbReference type="PROSITE" id="PS51755"/>
    </source>
</evidence>
<dbReference type="PROSITE" id="PS50110">
    <property type="entry name" value="RESPONSE_REGULATORY"/>
    <property type="match status" value="1"/>
</dbReference>
<evidence type="ECO:0000256" key="3">
    <source>
        <dbReference type="ARBA" id="ARBA00023012"/>
    </source>
</evidence>
<feature type="DNA-binding region" description="OmpR/PhoB-type" evidence="9">
    <location>
        <begin position="123"/>
        <end position="220"/>
    </location>
</feature>
<reference evidence="12" key="2">
    <citation type="journal article" date="2021" name="PeerJ">
        <title>Extensive microbial diversity within the chicken gut microbiome revealed by metagenomics and culture.</title>
        <authorList>
            <person name="Gilroy R."/>
            <person name="Ravi A."/>
            <person name="Getino M."/>
            <person name="Pursley I."/>
            <person name="Horton D.L."/>
            <person name="Alikhan N.F."/>
            <person name="Baker D."/>
            <person name="Gharbi K."/>
            <person name="Hall N."/>
            <person name="Watson M."/>
            <person name="Adriaenssens E.M."/>
            <person name="Foster-Nyarko E."/>
            <person name="Jarju S."/>
            <person name="Secka A."/>
            <person name="Antonio M."/>
            <person name="Oren A."/>
            <person name="Chaudhuri R.R."/>
            <person name="La Ragione R."/>
            <person name="Hildebrand F."/>
            <person name="Pallen M.J."/>
        </authorList>
    </citation>
    <scope>NUCLEOTIDE SEQUENCE</scope>
    <source>
        <strain evidence="12">ChiSjej5B23-6657</strain>
    </source>
</reference>
<dbReference type="GO" id="GO:0005829">
    <property type="term" value="C:cytosol"/>
    <property type="evidence" value="ECO:0007669"/>
    <property type="project" value="TreeGrafter"/>
</dbReference>
<dbReference type="PANTHER" id="PTHR48111">
    <property type="entry name" value="REGULATOR OF RPOS"/>
    <property type="match status" value="1"/>
</dbReference>
<protein>
    <recommendedName>
        <fullName evidence="1">Stage 0 sporulation protein A homolog</fullName>
    </recommendedName>
</protein>
<keyword evidence="3" id="KW-0902">Two-component regulatory system</keyword>
<dbReference type="InterPro" id="IPR036388">
    <property type="entry name" value="WH-like_DNA-bd_sf"/>
</dbReference>
<proteinExistence type="predicted"/>
<evidence type="ECO:0000256" key="1">
    <source>
        <dbReference type="ARBA" id="ARBA00018672"/>
    </source>
</evidence>
<dbReference type="SUPFAM" id="SSF46894">
    <property type="entry name" value="C-terminal effector domain of the bipartite response regulators"/>
    <property type="match status" value="1"/>
</dbReference>
<name>A0A9D1E9K5_9FIRM</name>
<evidence type="ECO:0000256" key="6">
    <source>
        <dbReference type="ARBA" id="ARBA00023163"/>
    </source>
</evidence>
<dbReference type="CDD" id="cd17574">
    <property type="entry name" value="REC_OmpR"/>
    <property type="match status" value="1"/>
</dbReference>
<evidence type="ECO:0000256" key="8">
    <source>
        <dbReference type="PROSITE-ProRule" id="PRU00169"/>
    </source>
</evidence>
<dbReference type="Pfam" id="PF00486">
    <property type="entry name" value="Trans_reg_C"/>
    <property type="match status" value="1"/>
</dbReference>
<dbReference type="SMART" id="SM00862">
    <property type="entry name" value="Trans_reg_C"/>
    <property type="match status" value="1"/>
</dbReference>
<keyword evidence="6" id="KW-0804">Transcription</keyword>
<dbReference type="InterPro" id="IPR016032">
    <property type="entry name" value="Sig_transdc_resp-reg_C-effctor"/>
</dbReference>
<dbReference type="EMBL" id="DVHM01000093">
    <property type="protein sequence ID" value="HIR70752.1"/>
    <property type="molecule type" value="Genomic_DNA"/>
</dbReference>
<accession>A0A9D1E9K5</accession>
<dbReference type="InterPro" id="IPR001789">
    <property type="entry name" value="Sig_transdc_resp-reg_receiver"/>
</dbReference>
<dbReference type="GO" id="GO:0032993">
    <property type="term" value="C:protein-DNA complex"/>
    <property type="evidence" value="ECO:0007669"/>
    <property type="project" value="TreeGrafter"/>
</dbReference>
<organism evidence="12 13">
    <name type="scientific">Candidatus Pullilachnospira gallistercoris</name>
    <dbReference type="NCBI Taxonomy" id="2840911"/>
    <lineage>
        <taxon>Bacteria</taxon>
        <taxon>Bacillati</taxon>
        <taxon>Bacillota</taxon>
        <taxon>Clostridia</taxon>
        <taxon>Lachnospirales</taxon>
        <taxon>Lachnospiraceae</taxon>
        <taxon>Lachnospiraceae incertae sedis</taxon>
        <taxon>Candidatus Pullilachnospira</taxon>
    </lineage>
</organism>
<sequence length="220" mass="24918">MYTLLVVEDDVELNQTISEVLSGEGYRVLRAHSCREAQRLADSHTLDLAVLDVNLPDGDGFSLCKWLKGRQHVSVLFLSARDLEEDVLEGYELGADDYVTKPFSIKILLKKISVILAREPEKKQIYDDGFLKIDFDAGTVCVGEKVCPVTPTEYKILKKLVEHKGKLLTYSVLLDSLWDEGVQLMDKHALAVNINRLRKKLEAEGHTYISNVYGMGYIWK</sequence>
<dbReference type="GO" id="GO:0000156">
    <property type="term" value="F:phosphorelay response regulator activity"/>
    <property type="evidence" value="ECO:0007669"/>
    <property type="project" value="TreeGrafter"/>
</dbReference>
<dbReference type="CDD" id="cd00383">
    <property type="entry name" value="trans_reg_C"/>
    <property type="match status" value="1"/>
</dbReference>
<dbReference type="GO" id="GO:0000976">
    <property type="term" value="F:transcription cis-regulatory region binding"/>
    <property type="evidence" value="ECO:0007669"/>
    <property type="project" value="TreeGrafter"/>
</dbReference>
<dbReference type="SUPFAM" id="SSF52172">
    <property type="entry name" value="CheY-like"/>
    <property type="match status" value="1"/>
</dbReference>
<evidence type="ECO:0000256" key="9">
    <source>
        <dbReference type="PROSITE-ProRule" id="PRU01091"/>
    </source>
</evidence>
<evidence type="ECO:0000313" key="12">
    <source>
        <dbReference type="EMBL" id="HIR70752.1"/>
    </source>
</evidence>
<keyword evidence="2 8" id="KW-0597">Phosphoprotein</keyword>
<dbReference type="Proteomes" id="UP000823912">
    <property type="component" value="Unassembled WGS sequence"/>
</dbReference>
<dbReference type="InterPro" id="IPR011006">
    <property type="entry name" value="CheY-like_superfamily"/>
</dbReference>
<reference evidence="12" key="1">
    <citation type="submission" date="2020-10" db="EMBL/GenBank/DDBJ databases">
        <authorList>
            <person name="Gilroy R."/>
        </authorList>
    </citation>
    <scope>NUCLEOTIDE SEQUENCE</scope>
    <source>
        <strain evidence="12">ChiSjej5B23-6657</strain>
    </source>
</reference>
<gene>
    <name evidence="12" type="ORF">IAA55_05685</name>
</gene>
<dbReference type="InterPro" id="IPR001867">
    <property type="entry name" value="OmpR/PhoB-type_DNA-bd"/>
</dbReference>
<evidence type="ECO:0000256" key="4">
    <source>
        <dbReference type="ARBA" id="ARBA00023015"/>
    </source>
</evidence>
<dbReference type="Gene3D" id="1.10.10.10">
    <property type="entry name" value="Winged helix-like DNA-binding domain superfamily/Winged helix DNA-binding domain"/>
    <property type="match status" value="1"/>
</dbReference>
<comment type="function">
    <text evidence="7">May play the central regulatory role in sporulation. It may be an element of the effector pathway responsible for the activation of sporulation genes in response to nutritional stress. Spo0A may act in concert with spo0H (a sigma factor) to control the expression of some genes that are critical to the sporulation process.</text>
</comment>
<dbReference type="Pfam" id="PF00072">
    <property type="entry name" value="Response_reg"/>
    <property type="match status" value="1"/>
</dbReference>
<evidence type="ECO:0000256" key="5">
    <source>
        <dbReference type="ARBA" id="ARBA00023125"/>
    </source>
</evidence>
<dbReference type="Gene3D" id="3.40.50.2300">
    <property type="match status" value="1"/>
</dbReference>
<dbReference type="AlphaFoldDB" id="A0A9D1E9K5"/>